<dbReference type="OrthoDB" id="9814037at2"/>
<dbReference type="RefSeq" id="WP_091528064.1">
    <property type="nucleotide sequence ID" value="NZ_LT629772.1"/>
</dbReference>
<evidence type="ECO:0000256" key="1">
    <source>
        <dbReference type="SAM" id="MobiDB-lite"/>
    </source>
</evidence>
<sequence>MAIELSCPKCHAAMRQYERNGVTIDQCTECRGVFLDRGELDHLITAEQSWNSGGYDTGRQPGVPPQPVQPFGSRRMAGSPPSPDDYGYHQQGYDPRYRKRRKKSFLEDLFD</sequence>
<accession>A0A1H1YS54</accession>
<evidence type="ECO:0000259" key="2">
    <source>
        <dbReference type="Pfam" id="PF13453"/>
    </source>
</evidence>
<dbReference type="Pfam" id="PF13453">
    <property type="entry name" value="Zn_ribbon_TFIIB"/>
    <property type="match status" value="1"/>
</dbReference>
<dbReference type="STRING" id="630515.SAMN04489812_4744"/>
<dbReference type="Proteomes" id="UP000199103">
    <property type="component" value="Chromosome I"/>
</dbReference>
<feature type="domain" description="Transcription factor zinc-finger" evidence="2">
    <location>
        <begin position="7"/>
        <end position="44"/>
    </location>
</feature>
<protein>
    <recommendedName>
        <fullName evidence="2">Transcription factor zinc-finger domain-containing protein</fullName>
    </recommendedName>
</protein>
<reference evidence="3 4" key="1">
    <citation type="submission" date="2016-10" db="EMBL/GenBank/DDBJ databases">
        <authorList>
            <person name="de Groot N.N."/>
        </authorList>
    </citation>
    <scope>NUCLEOTIDE SEQUENCE [LARGE SCALE GENOMIC DNA]</scope>
    <source>
        <strain evidence="3 4">DSM 21800</strain>
    </source>
</reference>
<proteinExistence type="predicted"/>
<evidence type="ECO:0000313" key="3">
    <source>
        <dbReference type="EMBL" id="SDT24190.1"/>
    </source>
</evidence>
<dbReference type="AlphaFoldDB" id="A0A1H1YS54"/>
<dbReference type="InterPro" id="IPR027392">
    <property type="entry name" value="TF_Znf"/>
</dbReference>
<gene>
    <name evidence="3" type="ORF">SAMN04489812_4744</name>
</gene>
<organism evidence="3 4">
    <name type="scientific">Microlunatus soli</name>
    <dbReference type="NCBI Taxonomy" id="630515"/>
    <lineage>
        <taxon>Bacteria</taxon>
        <taxon>Bacillati</taxon>
        <taxon>Actinomycetota</taxon>
        <taxon>Actinomycetes</taxon>
        <taxon>Propionibacteriales</taxon>
        <taxon>Propionibacteriaceae</taxon>
        <taxon>Microlunatus</taxon>
    </lineage>
</organism>
<dbReference type="EMBL" id="LT629772">
    <property type="protein sequence ID" value="SDT24190.1"/>
    <property type="molecule type" value="Genomic_DNA"/>
</dbReference>
<keyword evidence="4" id="KW-1185">Reference proteome</keyword>
<name>A0A1H1YS54_9ACTN</name>
<evidence type="ECO:0000313" key="4">
    <source>
        <dbReference type="Proteomes" id="UP000199103"/>
    </source>
</evidence>
<feature type="region of interest" description="Disordered" evidence="1">
    <location>
        <begin position="49"/>
        <end position="99"/>
    </location>
</feature>